<evidence type="ECO:0008006" key="3">
    <source>
        <dbReference type="Google" id="ProtNLM"/>
    </source>
</evidence>
<reference evidence="1 2" key="1">
    <citation type="journal article" date="2017" name="Int. J. Syst. Evol. Microbiol.">
        <title>Macrococcus canis sp. nov., a skin bacterium associated with infections in dogs.</title>
        <authorList>
            <person name="Gobeli Brawand S."/>
            <person name="Cotting K."/>
            <person name="Gomez-Sanz E."/>
            <person name="Collaud A."/>
            <person name="Thomann A."/>
            <person name="Brodard I."/>
            <person name="Rodriguez-Campos S."/>
            <person name="Strauss C."/>
            <person name="Perreten V."/>
        </authorList>
    </citation>
    <scope>NUCLEOTIDE SEQUENCE [LARGE SCALE GENOMIC DNA]</scope>
    <source>
        <strain evidence="1 2">KM45013</strain>
    </source>
</reference>
<sequence>MKKISILLISILFLAACGIKGDITGKTFNMNLMGSEETVTFTKDGIAQPTDDPSDKEVRYQIKDDTLILKQDENNHMEIELEKKGDGFFEGEVKKLFIDGKEQTDELKSLDESDENVVTLTQVK</sequence>
<accession>A0A1W7A9Y8</accession>
<protein>
    <recommendedName>
        <fullName evidence="3">Lipoprotein</fullName>
    </recommendedName>
</protein>
<dbReference type="EMBL" id="CP021059">
    <property type="protein sequence ID" value="ARQ06226.1"/>
    <property type="molecule type" value="Genomic_DNA"/>
</dbReference>
<evidence type="ECO:0000313" key="1">
    <source>
        <dbReference type="EMBL" id="ARQ06226.1"/>
    </source>
</evidence>
<organism evidence="1 2">
    <name type="scientific">Macrococcoides canis</name>
    <dbReference type="NCBI Taxonomy" id="1855823"/>
    <lineage>
        <taxon>Bacteria</taxon>
        <taxon>Bacillati</taxon>
        <taxon>Bacillota</taxon>
        <taxon>Bacilli</taxon>
        <taxon>Bacillales</taxon>
        <taxon>Staphylococcaceae</taxon>
        <taxon>Macrococcoides</taxon>
    </lineage>
</organism>
<dbReference type="RefSeq" id="WP_086041907.1">
    <property type="nucleotide sequence ID" value="NZ_CBCRZA010000001.1"/>
</dbReference>
<dbReference type="AlphaFoldDB" id="A0A1W7A9Y8"/>
<gene>
    <name evidence="1" type="ORF">MCCS_05750</name>
</gene>
<dbReference type="KEGG" id="mcak:MCCS_05750"/>
<dbReference type="Proteomes" id="UP000194154">
    <property type="component" value="Chromosome"/>
</dbReference>
<dbReference type="PROSITE" id="PS51257">
    <property type="entry name" value="PROKAR_LIPOPROTEIN"/>
    <property type="match status" value="1"/>
</dbReference>
<keyword evidence="2" id="KW-1185">Reference proteome</keyword>
<dbReference type="GeneID" id="35294715"/>
<name>A0A1W7A9Y8_9STAP</name>
<evidence type="ECO:0000313" key="2">
    <source>
        <dbReference type="Proteomes" id="UP000194154"/>
    </source>
</evidence>
<proteinExistence type="predicted"/>